<dbReference type="AlphaFoldDB" id="A0A290QJ61"/>
<protein>
    <submittedName>
        <fullName evidence="2">Uncharacterized protein</fullName>
    </submittedName>
</protein>
<dbReference type="KEGG" id="vbh:CMV30_16245"/>
<evidence type="ECO:0000313" key="2">
    <source>
        <dbReference type="EMBL" id="ATC65368.1"/>
    </source>
</evidence>
<gene>
    <name evidence="2" type="ORF">CMV30_16245</name>
</gene>
<proteinExistence type="predicted"/>
<feature type="region of interest" description="Disordered" evidence="1">
    <location>
        <begin position="158"/>
        <end position="227"/>
    </location>
</feature>
<accession>A0A290QJ61</accession>
<dbReference type="RefSeq" id="WP_096056998.1">
    <property type="nucleotide sequence ID" value="NZ_CP023344.1"/>
</dbReference>
<organism evidence="2 3">
    <name type="scientific">Nibricoccus aquaticus</name>
    <dbReference type="NCBI Taxonomy" id="2576891"/>
    <lineage>
        <taxon>Bacteria</taxon>
        <taxon>Pseudomonadati</taxon>
        <taxon>Verrucomicrobiota</taxon>
        <taxon>Opitutia</taxon>
        <taxon>Opitutales</taxon>
        <taxon>Opitutaceae</taxon>
        <taxon>Nibricoccus</taxon>
    </lineage>
</organism>
<name>A0A290QJ61_9BACT</name>
<evidence type="ECO:0000313" key="3">
    <source>
        <dbReference type="Proteomes" id="UP000217265"/>
    </source>
</evidence>
<dbReference type="EMBL" id="CP023344">
    <property type="protein sequence ID" value="ATC65368.1"/>
    <property type="molecule type" value="Genomic_DNA"/>
</dbReference>
<feature type="compositionally biased region" description="Low complexity" evidence="1">
    <location>
        <begin position="180"/>
        <end position="195"/>
    </location>
</feature>
<dbReference type="Proteomes" id="UP000217265">
    <property type="component" value="Chromosome"/>
</dbReference>
<evidence type="ECO:0000256" key="1">
    <source>
        <dbReference type="SAM" id="MobiDB-lite"/>
    </source>
</evidence>
<reference evidence="2 3" key="1">
    <citation type="submission" date="2017-09" db="EMBL/GenBank/DDBJ databases">
        <title>Complete genome sequence of Verrucomicrobial strain HZ-65, isolated from freshwater.</title>
        <authorList>
            <person name="Choi A."/>
        </authorList>
    </citation>
    <scope>NUCLEOTIDE SEQUENCE [LARGE SCALE GENOMIC DNA]</scope>
    <source>
        <strain evidence="2 3">HZ-65</strain>
    </source>
</reference>
<keyword evidence="3" id="KW-1185">Reference proteome</keyword>
<sequence length="227" mass="24263">MAQPALSFPAFRRLSPRSRIGWLITFVLLSRFSAFATTVIPPEFDSLVQQADFVVRGTVKSVSSEWRDQNGHRNIVTFVQIDVAETIAGTPPSPLILQMLGGKVGDRQMIVQGAPTFTVGDEHILFIRGNGLQFTPLVALMHGQYPIKKDAAGRSVVARSDGSPLRDENEVSLPIESHGHSSSSGATGTPPSAGSQSAPSTDTPALTAAEFASRIRASRQKSTAARP</sequence>